<dbReference type="InterPro" id="IPR002509">
    <property type="entry name" value="NODB_dom"/>
</dbReference>
<organism evidence="3 4">
    <name type="scientific">Insulibacter thermoxylanivorax</name>
    <dbReference type="NCBI Taxonomy" id="2749268"/>
    <lineage>
        <taxon>Bacteria</taxon>
        <taxon>Bacillati</taxon>
        <taxon>Bacillota</taxon>
        <taxon>Bacilli</taxon>
        <taxon>Bacillales</taxon>
        <taxon>Paenibacillaceae</taxon>
        <taxon>Insulibacter</taxon>
    </lineage>
</organism>
<dbReference type="PANTHER" id="PTHR34216:SF11">
    <property type="entry name" value="CHITOOLIGOSACCHARIDE DEACETYLASE"/>
    <property type="match status" value="1"/>
</dbReference>
<comment type="caution">
    <text evidence="3">The sequence shown here is derived from an EMBL/GenBank/DDBJ whole genome shotgun (WGS) entry which is preliminary data.</text>
</comment>
<dbReference type="SUPFAM" id="SSF88713">
    <property type="entry name" value="Glycoside hydrolase/deacetylase"/>
    <property type="match status" value="1"/>
</dbReference>
<dbReference type="Gene3D" id="3.20.20.370">
    <property type="entry name" value="Glycoside hydrolase/deacetylase"/>
    <property type="match status" value="1"/>
</dbReference>
<proteinExistence type="predicted"/>
<feature type="domain" description="NodB homology" evidence="2">
    <location>
        <begin position="14"/>
        <end position="214"/>
    </location>
</feature>
<reference evidence="3" key="2">
    <citation type="journal article" date="2021" name="Data Brief">
        <title>Draft genome sequence data of the facultative, thermophilic, xylanolytic bacterium Paenibacillus sp. strain DA-C8.</title>
        <authorList>
            <person name="Chhe C."/>
            <person name="Uke A."/>
            <person name="Baramee S."/>
            <person name="Ungkulpasvich U."/>
            <person name="Tachaapaikoon C."/>
            <person name="Pason P."/>
            <person name="Waeonukul R."/>
            <person name="Ratanakhanokchai K."/>
            <person name="Kosugi A."/>
        </authorList>
    </citation>
    <scope>NUCLEOTIDE SEQUENCE</scope>
    <source>
        <strain evidence="3">DA-C8</strain>
    </source>
</reference>
<dbReference type="EMBL" id="BMAQ01000004">
    <property type="protein sequence ID" value="GFR37269.1"/>
    <property type="molecule type" value="Genomic_DNA"/>
</dbReference>
<evidence type="ECO:0000259" key="2">
    <source>
        <dbReference type="PROSITE" id="PS51677"/>
    </source>
</evidence>
<dbReference type="PANTHER" id="PTHR34216">
    <property type="match status" value="1"/>
</dbReference>
<evidence type="ECO:0000256" key="1">
    <source>
        <dbReference type="ARBA" id="ARBA00022729"/>
    </source>
</evidence>
<accession>A0A916QE25</accession>
<dbReference type="RefSeq" id="WP_200965560.1">
    <property type="nucleotide sequence ID" value="NZ_BMAQ01000004.1"/>
</dbReference>
<keyword evidence="4" id="KW-1185">Reference proteome</keyword>
<dbReference type="InterPro" id="IPR051398">
    <property type="entry name" value="Polysacch_Deacetylase"/>
</dbReference>
<dbReference type="GO" id="GO:0005975">
    <property type="term" value="P:carbohydrate metabolic process"/>
    <property type="evidence" value="ECO:0007669"/>
    <property type="project" value="InterPro"/>
</dbReference>
<dbReference type="GO" id="GO:0016810">
    <property type="term" value="F:hydrolase activity, acting on carbon-nitrogen (but not peptide) bonds"/>
    <property type="evidence" value="ECO:0007669"/>
    <property type="project" value="InterPro"/>
</dbReference>
<dbReference type="AlphaFoldDB" id="A0A916QE25"/>
<reference evidence="3" key="1">
    <citation type="submission" date="2020-08" db="EMBL/GenBank/DDBJ databases">
        <authorList>
            <person name="Uke A."/>
            <person name="Chhe C."/>
            <person name="Baramee S."/>
            <person name="Kosugi A."/>
        </authorList>
    </citation>
    <scope>NUCLEOTIDE SEQUENCE</scope>
    <source>
        <strain evidence="3">DA-C8</strain>
    </source>
</reference>
<evidence type="ECO:0000313" key="3">
    <source>
        <dbReference type="EMBL" id="GFR37269.1"/>
    </source>
</evidence>
<dbReference type="Proteomes" id="UP000654993">
    <property type="component" value="Unassembled WGS sequence"/>
</dbReference>
<gene>
    <name evidence="3" type="ORF">PRECH8_05650</name>
</gene>
<dbReference type="CDD" id="cd10967">
    <property type="entry name" value="CE4_GLA_like_6s"/>
    <property type="match status" value="1"/>
</dbReference>
<dbReference type="PROSITE" id="PS51677">
    <property type="entry name" value="NODB"/>
    <property type="match status" value="1"/>
</dbReference>
<dbReference type="InterPro" id="IPR011330">
    <property type="entry name" value="Glyco_hydro/deAcase_b/a-brl"/>
</dbReference>
<evidence type="ECO:0000313" key="4">
    <source>
        <dbReference type="Proteomes" id="UP000654993"/>
    </source>
</evidence>
<protein>
    <submittedName>
        <fullName evidence="3">Polysaccharide deacetylase</fullName>
    </submittedName>
</protein>
<keyword evidence="1" id="KW-0732">Signal</keyword>
<sequence length="266" mass="30818">MKRVVATFPEGKFKVLTMSYDDGRTADRRLVEIFNRYGIKGTFHLNGGLIGQGDRVTEEEIPELYAGHEVSAHTLTHPTIARCSKEQLVYEIMEDRKRLEGIVGYPVRGMSYPNGSYNSTIKQMLPHLGIEYARTVGGTGSFGLPDDLLEWRSTCHHNRDLLNLGEQFLALHKSQYLYMMYVWGHSYEFDNDNNWDLIEKFCKMMGRRDDIWYATNIEYVDYMNAFRRLQFSASQDFVYNPSYQSVWLKVDDERIVEVKGGTTTAL</sequence>
<name>A0A916QE25_9BACL</name>
<dbReference type="Pfam" id="PF01522">
    <property type="entry name" value="Polysacc_deac_1"/>
    <property type="match status" value="1"/>
</dbReference>